<dbReference type="PANTHER" id="PTHR15052">
    <property type="entry name" value="RNA POLYMERASE III TRANSCRIPTION INITIATION FACTOR COMPLEX SUBUNIT"/>
    <property type="match status" value="1"/>
</dbReference>
<protein>
    <submittedName>
        <fullName evidence="5">Uncharacterized protein</fullName>
    </submittedName>
</protein>
<evidence type="ECO:0000256" key="2">
    <source>
        <dbReference type="ARBA" id="ARBA00023163"/>
    </source>
</evidence>
<feature type="region of interest" description="Disordered" evidence="4">
    <location>
        <begin position="304"/>
        <end position="366"/>
    </location>
</feature>
<dbReference type="Gene3D" id="2.130.10.10">
    <property type="entry name" value="YVTN repeat-like/Quinoprotein amine dehydrogenase"/>
    <property type="match status" value="1"/>
</dbReference>
<evidence type="ECO:0000313" key="6">
    <source>
        <dbReference type="Proteomes" id="UP000652761"/>
    </source>
</evidence>
<dbReference type="InterPro" id="IPR015943">
    <property type="entry name" value="WD40/YVTN_repeat-like_dom_sf"/>
</dbReference>
<accession>A0A843TQX5</accession>
<dbReference type="GO" id="GO:0005634">
    <property type="term" value="C:nucleus"/>
    <property type="evidence" value="ECO:0007669"/>
    <property type="project" value="UniProtKB-SubCell"/>
</dbReference>
<reference evidence="5" key="1">
    <citation type="submission" date="2017-07" db="EMBL/GenBank/DDBJ databases">
        <title>Taro Niue Genome Assembly and Annotation.</title>
        <authorList>
            <person name="Atibalentja N."/>
            <person name="Keating K."/>
            <person name="Fields C.J."/>
        </authorList>
    </citation>
    <scope>NUCLEOTIDE SEQUENCE</scope>
    <source>
        <strain evidence="5">Niue_2</strain>
        <tissue evidence="5">Leaf</tissue>
    </source>
</reference>
<feature type="compositionally biased region" description="Basic and acidic residues" evidence="4">
    <location>
        <begin position="355"/>
        <end position="365"/>
    </location>
</feature>
<dbReference type="GO" id="GO:0000127">
    <property type="term" value="C:transcription factor TFIIIC complex"/>
    <property type="evidence" value="ECO:0007669"/>
    <property type="project" value="TreeGrafter"/>
</dbReference>
<dbReference type="SUPFAM" id="SSF50978">
    <property type="entry name" value="WD40 repeat-like"/>
    <property type="match status" value="1"/>
</dbReference>
<dbReference type="InterPro" id="IPR036322">
    <property type="entry name" value="WD40_repeat_dom_sf"/>
</dbReference>
<comment type="caution">
    <text evidence="5">The sequence shown here is derived from an EMBL/GenBank/DDBJ whole genome shotgun (WGS) entry which is preliminary data.</text>
</comment>
<dbReference type="SMART" id="SM00320">
    <property type="entry name" value="WD40"/>
    <property type="match status" value="4"/>
</dbReference>
<proteinExistence type="predicted"/>
<keyword evidence="2" id="KW-0804">Transcription</keyword>
<dbReference type="GO" id="GO:0006383">
    <property type="term" value="P:transcription by RNA polymerase III"/>
    <property type="evidence" value="ECO:0007669"/>
    <property type="project" value="TreeGrafter"/>
</dbReference>
<sequence length="419" mass="46847">PGAGHGDKIYSARIFAGWDVPCPSMVKNLYKASLKESTDPRFLKLRPVFRCSKLKIADRQSIPLTMEWSRSAPCDLILVGCHDGMVAIWKFSAEDFPQDSRPLLCFSADDVPIRAVSWAPSESGSESANLMVTAGHEGLKFWDIRDPYRPLWDLNPVQRIILSLDWLQHPSCLIFSLDDGTIRTLSLSKAAYNSPVIGKPSDGSKQGVLHSYYRSQFAIWSVQVSPVTGLAAYCCADGSTLCFQLTARLVDKEKSRDRTPHFLCGALMEIENTLTIETPLPYTAVAELPRHIRGLPPRSINALAEEPQVQDDDPSENSGYRDRESSATRKKNKSRTSRSEKLLNETQRVDPSGAVREEKQEDLKTEVTQSNENFLVFPPKIVAMHRVRWNINKGSERWLCYGGAAGIIRCQEIGFPSGF</sequence>
<evidence type="ECO:0000256" key="4">
    <source>
        <dbReference type="SAM" id="MobiDB-lite"/>
    </source>
</evidence>
<dbReference type="EMBL" id="NMUH01000136">
    <property type="protein sequence ID" value="MQL72576.1"/>
    <property type="molecule type" value="Genomic_DNA"/>
</dbReference>
<name>A0A843TQX5_COLES</name>
<dbReference type="InterPro" id="IPR001680">
    <property type="entry name" value="WD40_rpt"/>
</dbReference>
<dbReference type="InterPro" id="IPR052416">
    <property type="entry name" value="GTF3C_component"/>
</dbReference>
<dbReference type="PANTHER" id="PTHR15052:SF2">
    <property type="entry name" value="GENERAL TRANSCRIPTION FACTOR 3C POLYPEPTIDE 2"/>
    <property type="match status" value="1"/>
</dbReference>
<evidence type="ECO:0000256" key="3">
    <source>
        <dbReference type="ARBA" id="ARBA00023242"/>
    </source>
</evidence>
<keyword evidence="6" id="KW-1185">Reference proteome</keyword>
<keyword evidence="3" id="KW-0539">Nucleus</keyword>
<feature type="non-terminal residue" evidence="5">
    <location>
        <position position="1"/>
    </location>
</feature>
<evidence type="ECO:0000313" key="5">
    <source>
        <dbReference type="EMBL" id="MQL72576.1"/>
    </source>
</evidence>
<organism evidence="5 6">
    <name type="scientific">Colocasia esculenta</name>
    <name type="common">Wild taro</name>
    <name type="synonym">Arum esculentum</name>
    <dbReference type="NCBI Taxonomy" id="4460"/>
    <lineage>
        <taxon>Eukaryota</taxon>
        <taxon>Viridiplantae</taxon>
        <taxon>Streptophyta</taxon>
        <taxon>Embryophyta</taxon>
        <taxon>Tracheophyta</taxon>
        <taxon>Spermatophyta</taxon>
        <taxon>Magnoliopsida</taxon>
        <taxon>Liliopsida</taxon>
        <taxon>Araceae</taxon>
        <taxon>Aroideae</taxon>
        <taxon>Colocasieae</taxon>
        <taxon>Colocasia</taxon>
    </lineage>
</organism>
<dbReference type="OrthoDB" id="4703at2759"/>
<dbReference type="Proteomes" id="UP000652761">
    <property type="component" value="Unassembled WGS sequence"/>
</dbReference>
<dbReference type="AlphaFoldDB" id="A0A843TQX5"/>
<gene>
    <name evidence="5" type="ORF">Taro_004935</name>
</gene>
<comment type="subcellular location">
    <subcellularLocation>
        <location evidence="1">Nucleus</location>
    </subcellularLocation>
</comment>
<evidence type="ECO:0000256" key="1">
    <source>
        <dbReference type="ARBA" id="ARBA00004123"/>
    </source>
</evidence>